<dbReference type="Gene3D" id="3.50.50.60">
    <property type="entry name" value="FAD/NAD(P)-binding domain"/>
    <property type="match status" value="1"/>
</dbReference>
<dbReference type="Pfam" id="PF13450">
    <property type="entry name" value="NAD_binding_8"/>
    <property type="match status" value="1"/>
</dbReference>
<comment type="caution">
    <text evidence="2">The sequence shown here is derived from an EMBL/GenBank/DDBJ whole genome shotgun (WGS) entry which is preliminary data.</text>
</comment>
<evidence type="ECO:0000313" key="3">
    <source>
        <dbReference type="Proteomes" id="UP000294829"/>
    </source>
</evidence>
<dbReference type="EMBL" id="SMYL01000002">
    <property type="protein sequence ID" value="TDK67578.1"/>
    <property type="molecule type" value="Genomic_DNA"/>
</dbReference>
<evidence type="ECO:0000313" key="2">
    <source>
        <dbReference type="EMBL" id="TDK67578.1"/>
    </source>
</evidence>
<accession>A0A4V3AV25</accession>
<dbReference type="InterPro" id="IPR006311">
    <property type="entry name" value="TAT_signal"/>
</dbReference>
<dbReference type="Proteomes" id="UP000294829">
    <property type="component" value="Unassembled WGS sequence"/>
</dbReference>
<gene>
    <name evidence="2" type="ORF">E2I14_07485</name>
</gene>
<keyword evidence="3" id="KW-1185">Reference proteome</keyword>
<dbReference type="PROSITE" id="PS51318">
    <property type="entry name" value="TAT"/>
    <property type="match status" value="1"/>
</dbReference>
<protein>
    <submittedName>
        <fullName evidence="2">NAD(P)/FAD-dependent oxidoreductase</fullName>
    </submittedName>
</protein>
<proteinExistence type="predicted"/>
<sequence length="636" mass="69056">MAKKNNGITRRDVLQSMALAITAPNLLANNASAQQAADMPAPNTSTDPSAADYYPPTRTGLRGTHVGAFEPAHALRDGLQAVPIQETGQHYDLVIVGAGISGLSAAWMYRQQRPNAKILVLDNHDDFGGHAKRNEFHFNGQMHLMNGGTLSIQSPRPYSKVAESLLLSVGINSHNLVTRIQNRQFYEKHGLSNGVYLDADAYGSNAIIRKTAKTKWKQALKDAPLSPQARADIERIEEAQIDYFPKISGSKKKELLSSMSYLDYLKNVVKADPDAVKFYQQRTHGEFCIGIDAVTALDCWGLGLPGFQGLKLPAGSIPRMGPTCAGFADTGGSVDVHLPDGGATVARSLVRALIPAAVPGHNIDDLITSKVDYSLLDKPDNPTQIRLNSIVVSAQNTVSEDKKNAVRIEYISHGQGYAVQGTQCILACWNMVIPYLCPELPEPQKAALQSLVKAPLIYASVALKNWKAFEKLGVARIHSPAAFFSDVWLNEWLSIGSYHTPQSSDQPIILHMVHTPCAPGQNGTDQLRIGRAKMLATSLETYQQEIRKQLDGMLGSAGFNSSTDILAMTVNRWPHGYAYEYDPMLGPPSAKGQEPFVIARGRFGAIAIANSDSGGQAYMDSAIDQAHRAVNELLHG</sequence>
<feature type="signal peptide" evidence="1">
    <location>
        <begin position="1"/>
        <end position="33"/>
    </location>
</feature>
<dbReference type="SUPFAM" id="SSF51905">
    <property type="entry name" value="FAD/NAD(P)-binding domain"/>
    <property type="match status" value="2"/>
</dbReference>
<dbReference type="AlphaFoldDB" id="A0A4V3AV25"/>
<keyword evidence="1" id="KW-0732">Signal</keyword>
<organism evidence="2 3">
    <name type="scientific">Sapientia aquatica</name>
    <dbReference type="NCBI Taxonomy" id="1549640"/>
    <lineage>
        <taxon>Bacteria</taxon>
        <taxon>Pseudomonadati</taxon>
        <taxon>Pseudomonadota</taxon>
        <taxon>Betaproteobacteria</taxon>
        <taxon>Burkholderiales</taxon>
        <taxon>Oxalobacteraceae</taxon>
        <taxon>Sapientia</taxon>
    </lineage>
</organism>
<name>A0A4V3AV25_9BURK</name>
<dbReference type="InterPro" id="IPR036188">
    <property type="entry name" value="FAD/NAD-bd_sf"/>
</dbReference>
<dbReference type="RefSeq" id="WP_133326966.1">
    <property type="nucleotide sequence ID" value="NZ_SMYL01000002.1"/>
</dbReference>
<dbReference type="OrthoDB" id="9774675at2"/>
<feature type="chain" id="PRO_5020463736" evidence="1">
    <location>
        <begin position="34"/>
        <end position="636"/>
    </location>
</feature>
<evidence type="ECO:0000256" key="1">
    <source>
        <dbReference type="SAM" id="SignalP"/>
    </source>
</evidence>
<reference evidence="2 3" key="1">
    <citation type="submission" date="2019-03" db="EMBL/GenBank/DDBJ databases">
        <title>Sapientia aquatica gen. nov., sp. nov., isolated from a crater lake.</title>
        <authorList>
            <person name="Felfoldi T."/>
            <person name="Szabo A."/>
            <person name="Toth E."/>
            <person name="Schumann P."/>
            <person name="Keki Z."/>
            <person name="Marialigeti K."/>
            <person name="Mathe I."/>
        </authorList>
    </citation>
    <scope>NUCLEOTIDE SEQUENCE [LARGE SCALE GENOMIC DNA]</scope>
    <source>
        <strain evidence="2 3">SA-152</strain>
    </source>
</reference>